<dbReference type="SUPFAM" id="SSF50129">
    <property type="entry name" value="GroES-like"/>
    <property type="match status" value="1"/>
</dbReference>
<dbReference type="InterPro" id="IPR011032">
    <property type="entry name" value="GroES-like_sf"/>
</dbReference>
<dbReference type="SUPFAM" id="SSF51735">
    <property type="entry name" value="NAD(P)-binding Rossmann-fold domains"/>
    <property type="match status" value="1"/>
</dbReference>
<dbReference type="Proteomes" id="UP000093355">
    <property type="component" value="Unassembled WGS sequence"/>
</dbReference>
<dbReference type="InterPro" id="IPR013154">
    <property type="entry name" value="ADH-like_N"/>
</dbReference>
<dbReference type="InterPro" id="IPR036291">
    <property type="entry name" value="NAD(P)-bd_dom_sf"/>
</dbReference>
<dbReference type="Pfam" id="PF13602">
    <property type="entry name" value="ADH_zinc_N_2"/>
    <property type="match status" value="1"/>
</dbReference>
<dbReference type="InterPro" id="IPR020843">
    <property type="entry name" value="ER"/>
</dbReference>
<dbReference type="CDD" id="cd08267">
    <property type="entry name" value="MDR1"/>
    <property type="match status" value="1"/>
</dbReference>
<sequence length="324" mass="33296">MKAMVQDRYGGPEVLRLAERDVPTPGENEVVVRVVATGVDAGLWHLLAGEPFVIRYALPLKGERVLGLEVAGHVHAVGSAVTDVAVGDAVFGSASMPDGGLAEFARVRRDRLARKPGALTFAQAAALVVSGCAALHAVRAARATGGRRVLVLGAAGGVGHLAVQLARAAGATVTGASSGPKLDVVRAAGADEAIDYTAADPLARGPFDAIIDTGGHRRLRDLRRALAPRGALVLVGAEPEGDRLGGLGRSLAAVLQGSFTRQRLVMLTSSEPTDALDALAVHAEAGPLRPVIDAELPLDRAAEAVARIGRGKGRGKTVVRVQPE</sequence>
<keyword evidence="2" id="KW-1185">Reference proteome</keyword>
<protein>
    <submittedName>
        <fullName evidence="1">Uncharacterized protein</fullName>
    </submittedName>
</protein>
<dbReference type="GO" id="GO:0016491">
    <property type="term" value="F:oxidoreductase activity"/>
    <property type="evidence" value="ECO:0007669"/>
    <property type="project" value="InterPro"/>
</dbReference>
<name>A0A1B9NFD0_9MICO</name>
<dbReference type="OrthoDB" id="9790818at2"/>
<gene>
    <name evidence="1" type="ORF">A7J15_02640</name>
</gene>
<dbReference type="PANTHER" id="PTHR11695:SF294">
    <property type="entry name" value="RETICULON-4-INTERACTING PROTEIN 1, MITOCHONDRIAL"/>
    <property type="match status" value="1"/>
</dbReference>
<evidence type="ECO:0000313" key="1">
    <source>
        <dbReference type="EMBL" id="OCG75312.1"/>
    </source>
</evidence>
<dbReference type="EMBL" id="LXMD01000013">
    <property type="protein sequence ID" value="OCG75312.1"/>
    <property type="molecule type" value="Genomic_DNA"/>
</dbReference>
<dbReference type="PANTHER" id="PTHR11695">
    <property type="entry name" value="ALCOHOL DEHYDROGENASE RELATED"/>
    <property type="match status" value="1"/>
</dbReference>
<dbReference type="Gene3D" id="3.90.180.10">
    <property type="entry name" value="Medium-chain alcohol dehydrogenases, catalytic domain"/>
    <property type="match status" value="1"/>
</dbReference>
<accession>A0A1B9NFD0</accession>
<dbReference type="STRING" id="904291.A7J15_02640"/>
<dbReference type="SMART" id="SM00829">
    <property type="entry name" value="PKS_ER"/>
    <property type="match status" value="1"/>
</dbReference>
<dbReference type="Pfam" id="PF08240">
    <property type="entry name" value="ADH_N"/>
    <property type="match status" value="1"/>
</dbReference>
<organism evidence="1 2">
    <name type="scientific">Microbacterium sediminis</name>
    <dbReference type="NCBI Taxonomy" id="904291"/>
    <lineage>
        <taxon>Bacteria</taxon>
        <taxon>Bacillati</taxon>
        <taxon>Actinomycetota</taxon>
        <taxon>Actinomycetes</taxon>
        <taxon>Micrococcales</taxon>
        <taxon>Microbacteriaceae</taxon>
        <taxon>Microbacterium</taxon>
    </lineage>
</organism>
<reference evidence="1 2" key="1">
    <citation type="submission" date="2016-05" db="EMBL/GenBank/DDBJ databases">
        <authorList>
            <person name="Lavstsen T."/>
            <person name="Jespersen J.S."/>
        </authorList>
    </citation>
    <scope>NUCLEOTIDE SEQUENCE [LARGE SCALE GENOMIC DNA]</scope>
    <source>
        <strain evidence="1 2">YLB-01</strain>
    </source>
</reference>
<dbReference type="AlphaFoldDB" id="A0A1B9NFD0"/>
<dbReference type="Gene3D" id="3.40.50.720">
    <property type="entry name" value="NAD(P)-binding Rossmann-like Domain"/>
    <property type="match status" value="1"/>
</dbReference>
<evidence type="ECO:0000313" key="2">
    <source>
        <dbReference type="Proteomes" id="UP000093355"/>
    </source>
</evidence>
<dbReference type="InterPro" id="IPR050700">
    <property type="entry name" value="YIM1/Zinc_Alcohol_DH_Fams"/>
</dbReference>
<proteinExistence type="predicted"/>
<comment type="caution">
    <text evidence="1">The sequence shown here is derived from an EMBL/GenBank/DDBJ whole genome shotgun (WGS) entry which is preliminary data.</text>
</comment>